<dbReference type="PANTHER" id="PTHR42852:SF6">
    <property type="entry name" value="THIOL:DISULFIDE INTERCHANGE PROTEIN DSBE"/>
    <property type="match status" value="1"/>
</dbReference>
<dbReference type="GeneID" id="60750111"/>
<dbReference type="PROSITE" id="PS51352">
    <property type="entry name" value="THIOREDOXIN_2"/>
    <property type="match status" value="1"/>
</dbReference>
<accession>A0ABD7V2L2</accession>
<keyword evidence="4" id="KW-1015">Disulfide bond</keyword>
<reference evidence="9 10" key="1">
    <citation type="submission" date="2019-02" db="EMBL/GenBank/DDBJ databases">
        <authorList>
            <consortium name="Pathogen Informatics"/>
        </authorList>
    </citation>
    <scope>NUCLEOTIDE SEQUENCE [LARGE SCALE GENOMIC DNA]</scope>
    <source>
        <strain evidence="9 10">3012STDY6756503</strain>
    </source>
</reference>
<feature type="region of interest" description="Disordered" evidence="6">
    <location>
        <begin position="52"/>
        <end position="75"/>
    </location>
</feature>
<dbReference type="InterPro" id="IPR013740">
    <property type="entry name" value="Redoxin"/>
</dbReference>
<keyword evidence="2" id="KW-0201">Cytochrome c-type biogenesis</keyword>
<evidence type="ECO:0000256" key="1">
    <source>
        <dbReference type="ARBA" id="ARBA00004196"/>
    </source>
</evidence>
<dbReference type="RefSeq" id="WP_131734258.1">
    <property type="nucleotide sequence ID" value="NZ_CAACYD010000006.1"/>
</dbReference>
<evidence type="ECO:0000256" key="2">
    <source>
        <dbReference type="ARBA" id="ARBA00022748"/>
    </source>
</evidence>
<evidence type="ECO:0000256" key="4">
    <source>
        <dbReference type="ARBA" id="ARBA00023157"/>
    </source>
</evidence>
<dbReference type="EMBL" id="CAACYD010000006">
    <property type="protein sequence ID" value="VFA88558.1"/>
    <property type="molecule type" value="Genomic_DNA"/>
</dbReference>
<comment type="subcellular location">
    <subcellularLocation>
        <location evidence="1">Cell envelope</location>
    </subcellularLocation>
</comment>
<proteinExistence type="predicted"/>
<evidence type="ECO:0000256" key="6">
    <source>
        <dbReference type="SAM" id="MobiDB-lite"/>
    </source>
</evidence>
<evidence type="ECO:0000256" key="3">
    <source>
        <dbReference type="ARBA" id="ARBA00022968"/>
    </source>
</evidence>
<evidence type="ECO:0000256" key="7">
    <source>
        <dbReference type="SAM" id="Phobius"/>
    </source>
</evidence>
<name>A0ABD7V2L2_9ACTN</name>
<gene>
    <name evidence="9" type="primary">resA_1</name>
    <name evidence="9" type="ORF">NCTC8139_02105</name>
</gene>
<comment type="caution">
    <text evidence="9">The sequence shown here is derived from an EMBL/GenBank/DDBJ whole genome shotgun (WGS) entry which is preliminary data.</text>
</comment>
<evidence type="ECO:0000259" key="8">
    <source>
        <dbReference type="PROSITE" id="PS51352"/>
    </source>
</evidence>
<dbReference type="InterPro" id="IPR017937">
    <property type="entry name" value="Thioredoxin_CS"/>
</dbReference>
<dbReference type="SUPFAM" id="SSF52833">
    <property type="entry name" value="Thioredoxin-like"/>
    <property type="match status" value="1"/>
</dbReference>
<sequence>MTDAESRADAPEPDPTEVPPAGGGRFPPAARWTVVFIVVMVALIVAIWPRGDDPDPMTSAPPSASGQRPFDAPVDEKRVAEARAAAELPDCPVTGLPESPGSVLAGIVETCLGTGAPYDLGAATAGRPLVVNVWAQWCAPCKTELPYFEEFAAKAGDRVTVLALHAKEGGSNPFFPLTLLTEIGVQLPAVLDTDGRVAAAVNAPRVFPSTVFLRPDGTVAKVYPGVFDSPQEIADAVEEYLGVKVAV</sequence>
<keyword evidence="7" id="KW-1133">Transmembrane helix</keyword>
<keyword evidence="7" id="KW-0472">Membrane</keyword>
<feature type="region of interest" description="Disordered" evidence="6">
    <location>
        <begin position="1"/>
        <end position="24"/>
    </location>
</feature>
<evidence type="ECO:0000313" key="10">
    <source>
        <dbReference type="Proteomes" id="UP000360750"/>
    </source>
</evidence>
<dbReference type="PANTHER" id="PTHR42852">
    <property type="entry name" value="THIOL:DISULFIDE INTERCHANGE PROTEIN DSBE"/>
    <property type="match status" value="1"/>
</dbReference>
<dbReference type="InterPro" id="IPR036249">
    <property type="entry name" value="Thioredoxin-like_sf"/>
</dbReference>
<dbReference type="GO" id="GO:0017004">
    <property type="term" value="P:cytochrome complex assembly"/>
    <property type="evidence" value="ECO:0007669"/>
    <property type="project" value="UniProtKB-KW"/>
</dbReference>
<organism evidence="9 10">
    <name type="scientific">Gordonia paraffinivorans</name>
    <dbReference type="NCBI Taxonomy" id="175628"/>
    <lineage>
        <taxon>Bacteria</taxon>
        <taxon>Bacillati</taxon>
        <taxon>Actinomycetota</taxon>
        <taxon>Actinomycetes</taxon>
        <taxon>Mycobacteriales</taxon>
        <taxon>Gordoniaceae</taxon>
        <taxon>Gordonia</taxon>
    </lineage>
</organism>
<dbReference type="Pfam" id="PF08534">
    <property type="entry name" value="Redoxin"/>
    <property type="match status" value="1"/>
</dbReference>
<dbReference type="InterPro" id="IPR050553">
    <property type="entry name" value="Thioredoxin_ResA/DsbE_sf"/>
</dbReference>
<dbReference type="CDD" id="cd02966">
    <property type="entry name" value="TlpA_like_family"/>
    <property type="match status" value="1"/>
</dbReference>
<evidence type="ECO:0000256" key="5">
    <source>
        <dbReference type="ARBA" id="ARBA00023284"/>
    </source>
</evidence>
<dbReference type="GO" id="GO:0030313">
    <property type="term" value="C:cell envelope"/>
    <property type="evidence" value="ECO:0007669"/>
    <property type="project" value="UniProtKB-SubCell"/>
</dbReference>
<dbReference type="Gene3D" id="3.40.30.10">
    <property type="entry name" value="Glutaredoxin"/>
    <property type="match status" value="1"/>
</dbReference>
<dbReference type="InterPro" id="IPR013766">
    <property type="entry name" value="Thioredoxin_domain"/>
</dbReference>
<keyword evidence="3" id="KW-0735">Signal-anchor</keyword>
<feature type="transmembrane region" description="Helical" evidence="7">
    <location>
        <begin position="29"/>
        <end position="48"/>
    </location>
</feature>
<protein>
    <submittedName>
        <fullName evidence="9">Thiol-disulfide oxidoreductase resA</fullName>
    </submittedName>
</protein>
<evidence type="ECO:0000313" key="9">
    <source>
        <dbReference type="EMBL" id="VFA88558.1"/>
    </source>
</evidence>
<dbReference type="AlphaFoldDB" id="A0ABD7V2L2"/>
<dbReference type="Proteomes" id="UP000360750">
    <property type="component" value="Unassembled WGS sequence"/>
</dbReference>
<dbReference type="PROSITE" id="PS00194">
    <property type="entry name" value="THIOREDOXIN_1"/>
    <property type="match status" value="1"/>
</dbReference>
<feature type="domain" description="Thioredoxin" evidence="8">
    <location>
        <begin position="82"/>
        <end position="242"/>
    </location>
</feature>
<keyword evidence="5" id="KW-0676">Redox-active center</keyword>
<keyword evidence="7" id="KW-0812">Transmembrane</keyword>
<feature type="compositionally biased region" description="Basic and acidic residues" evidence="6">
    <location>
        <begin position="1"/>
        <end position="10"/>
    </location>
</feature>